<keyword evidence="10" id="KW-1185">Reference proteome</keyword>
<evidence type="ECO:0000256" key="2">
    <source>
        <dbReference type="ARBA" id="ARBA00022670"/>
    </source>
</evidence>
<dbReference type="GO" id="GO:0006508">
    <property type="term" value="P:proteolysis"/>
    <property type="evidence" value="ECO:0007669"/>
    <property type="project" value="UniProtKB-KW"/>
</dbReference>
<dbReference type="InterPro" id="IPR025657">
    <property type="entry name" value="RadC_JAB"/>
</dbReference>
<dbReference type="Pfam" id="PF20582">
    <property type="entry name" value="UPF0758_N"/>
    <property type="match status" value="1"/>
</dbReference>
<keyword evidence="3" id="KW-0479">Metal-binding</keyword>
<evidence type="ECO:0000256" key="3">
    <source>
        <dbReference type="ARBA" id="ARBA00022723"/>
    </source>
</evidence>
<keyword evidence="6" id="KW-0482">Metalloprotease</keyword>
<gene>
    <name evidence="9" type="ORF">bhn_I1322</name>
</gene>
<evidence type="ECO:0000256" key="1">
    <source>
        <dbReference type="ARBA" id="ARBA00010243"/>
    </source>
</evidence>
<comment type="similarity">
    <text evidence="1 7">Belongs to the UPF0758 family.</text>
</comment>
<dbReference type="Pfam" id="PF04002">
    <property type="entry name" value="RadC"/>
    <property type="match status" value="1"/>
</dbReference>
<keyword evidence="2" id="KW-0645">Protease</keyword>
<sequence length="247" mass="27553">MLLCVSERIWMKSFNNMIADGDTCEDMLPYERFLKSGPESLTDAELLAIIIRTGANGYSPVDIARNVLELGNTKEKGLNSLYCLSIDELLKVHGIGKVKAIMLKSVAELAKRMSLQRASVGISFENPEMIARYYMERLRHEDRENVVILSLNNKLKLINETTLSLGTVNSAIISPRDIFIQALKSGASSIVMLHNHPSGDPAPSRADISITNKIRDSGNMLDINLKDHIIIGDQSYFSFLEKGLLWQ</sequence>
<dbReference type="Gene3D" id="3.40.140.10">
    <property type="entry name" value="Cytidine Deaminase, domain 2"/>
    <property type="match status" value="1"/>
</dbReference>
<evidence type="ECO:0000256" key="5">
    <source>
        <dbReference type="ARBA" id="ARBA00022833"/>
    </source>
</evidence>
<evidence type="ECO:0000313" key="9">
    <source>
        <dbReference type="EMBL" id="AOZ96356.1"/>
    </source>
</evidence>
<dbReference type="GO" id="GO:0008237">
    <property type="term" value="F:metallopeptidase activity"/>
    <property type="evidence" value="ECO:0007669"/>
    <property type="project" value="UniProtKB-KW"/>
</dbReference>
<accession>A0A1D9P180</accession>
<organism evidence="9 10">
    <name type="scientific">Butyrivibrio hungatei</name>
    <dbReference type="NCBI Taxonomy" id="185008"/>
    <lineage>
        <taxon>Bacteria</taxon>
        <taxon>Bacillati</taxon>
        <taxon>Bacillota</taxon>
        <taxon>Clostridia</taxon>
        <taxon>Lachnospirales</taxon>
        <taxon>Lachnospiraceae</taxon>
        <taxon>Butyrivibrio</taxon>
    </lineage>
</organism>
<dbReference type="CDD" id="cd08071">
    <property type="entry name" value="MPN_DUF2466"/>
    <property type="match status" value="1"/>
</dbReference>
<evidence type="ECO:0000256" key="6">
    <source>
        <dbReference type="ARBA" id="ARBA00023049"/>
    </source>
</evidence>
<reference evidence="10" key="1">
    <citation type="submission" date="2016-10" db="EMBL/GenBank/DDBJ databases">
        <title>The complete genome sequence of the rumen bacterium Butyrivibrio hungatei MB2003.</title>
        <authorList>
            <person name="Palevich N."/>
            <person name="Kelly W.J."/>
            <person name="Leahy S.C."/>
            <person name="Altermann E."/>
            <person name="Rakonjac J."/>
            <person name="Attwood G.T."/>
        </authorList>
    </citation>
    <scope>NUCLEOTIDE SEQUENCE [LARGE SCALE GENOMIC DNA]</scope>
    <source>
        <strain evidence="10">MB2003</strain>
    </source>
</reference>
<dbReference type="PROSITE" id="PS01302">
    <property type="entry name" value="UPF0758"/>
    <property type="match status" value="1"/>
</dbReference>
<proteinExistence type="inferred from homology"/>
<dbReference type="PROSITE" id="PS50249">
    <property type="entry name" value="MPN"/>
    <property type="match status" value="1"/>
</dbReference>
<dbReference type="InterPro" id="IPR001405">
    <property type="entry name" value="UPF0758"/>
</dbReference>
<evidence type="ECO:0000256" key="7">
    <source>
        <dbReference type="RuleBase" id="RU003797"/>
    </source>
</evidence>
<dbReference type="AlphaFoldDB" id="A0A1D9P180"/>
<keyword evidence="5" id="KW-0862">Zinc</keyword>
<dbReference type="NCBIfam" id="TIGR00608">
    <property type="entry name" value="radc"/>
    <property type="match status" value="1"/>
</dbReference>
<keyword evidence="4" id="KW-0378">Hydrolase</keyword>
<dbReference type="GO" id="GO:0046872">
    <property type="term" value="F:metal ion binding"/>
    <property type="evidence" value="ECO:0007669"/>
    <property type="project" value="UniProtKB-KW"/>
</dbReference>
<evidence type="ECO:0000259" key="8">
    <source>
        <dbReference type="PROSITE" id="PS50249"/>
    </source>
</evidence>
<dbReference type="PANTHER" id="PTHR30471">
    <property type="entry name" value="DNA REPAIR PROTEIN RADC"/>
    <property type="match status" value="1"/>
</dbReference>
<evidence type="ECO:0000313" key="10">
    <source>
        <dbReference type="Proteomes" id="UP000179284"/>
    </source>
</evidence>
<dbReference type="InterPro" id="IPR020891">
    <property type="entry name" value="UPF0758_CS"/>
</dbReference>
<dbReference type="KEGG" id="bhu:bhn_I1322"/>
<dbReference type="InterPro" id="IPR037518">
    <property type="entry name" value="MPN"/>
</dbReference>
<protein>
    <submittedName>
        <fullName evidence="9">DNA repair protein RadC</fullName>
    </submittedName>
</protein>
<evidence type="ECO:0000256" key="4">
    <source>
        <dbReference type="ARBA" id="ARBA00022801"/>
    </source>
</evidence>
<feature type="domain" description="MPN" evidence="8">
    <location>
        <begin position="123"/>
        <end position="245"/>
    </location>
</feature>
<dbReference type="NCBIfam" id="NF000642">
    <property type="entry name" value="PRK00024.1"/>
    <property type="match status" value="1"/>
</dbReference>
<dbReference type="InterPro" id="IPR046778">
    <property type="entry name" value="UPF0758_N"/>
</dbReference>
<name>A0A1D9P180_9FIRM</name>
<dbReference type="PANTHER" id="PTHR30471:SF3">
    <property type="entry name" value="UPF0758 PROTEIN YEES-RELATED"/>
    <property type="match status" value="1"/>
</dbReference>
<dbReference type="Proteomes" id="UP000179284">
    <property type="component" value="Chromosome I"/>
</dbReference>
<dbReference type="EMBL" id="CP017831">
    <property type="protein sequence ID" value="AOZ96356.1"/>
    <property type="molecule type" value="Genomic_DNA"/>
</dbReference>